<dbReference type="PANTHER" id="PTHR48063:SF112">
    <property type="entry name" value="RECEPTOR LIKE PROTEIN 30-LIKE"/>
    <property type="match status" value="1"/>
</dbReference>
<dbReference type="KEGG" id="rarg:115739945"/>
<dbReference type="PROSITE" id="PS51450">
    <property type="entry name" value="LRR"/>
    <property type="match status" value="1"/>
</dbReference>
<evidence type="ECO:0000256" key="5">
    <source>
        <dbReference type="ARBA" id="ARBA00022692"/>
    </source>
</evidence>
<evidence type="ECO:0000256" key="2">
    <source>
        <dbReference type="ARBA" id="ARBA00009592"/>
    </source>
</evidence>
<dbReference type="InterPro" id="IPR055414">
    <property type="entry name" value="LRR_R13L4/SHOC2-like"/>
</dbReference>
<dbReference type="Pfam" id="PF00560">
    <property type="entry name" value="LRR_1"/>
    <property type="match status" value="3"/>
</dbReference>
<evidence type="ECO:0000256" key="12">
    <source>
        <dbReference type="SAM" id="SignalP"/>
    </source>
</evidence>
<feature type="signal peptide" evidence="12">
    <location>
        <begin position="1"/>
        <end position="28"/>
    </location>
</feature>
<evidence type="ECO:0000256" key="1">
    <source>
        <dbReference type="ARBA" id="ARBA00004251"/>
    </source>
</evidence>
<keyword evidence="10" id="KW-0675">Receptor</keyword>
<evidence type="ECO:0000256" key="6">
    <source>
        <dbReference type="ARBA" id="ARBA00022729"/>
    </source>
</evidence>
<dbReference type="InterPro" id="IPR046956">
    <property type="entry name" value="RLP23-like"/>
</dbReference>
<dbReference type="RefSeq" id="XP_030529126.1">
    <property type="nucleotide sequence ID" value="XM_030673266.2"/>
</dbReference>
<evidence type="ECO:0000256" key="8">
    <source>
        <dbReference type="ARBA" id="ARBA00022989"/>
    </source>
</evidence>
<dbReference type="Pfam" id="PF08263">
    <property type="entry name" value="LRRNT_2"/>
    <property type="match status" value="1"/>
</dbReference>
<evidence type="ECO:0000259" key="13">
    <source>
        <dbReference type="Pfam" id="PF08263"/>
    </source>
</evidence>
<evidence type="ECO:0000313" key="15">
    <source>
        <dbReference type="Proteomes" id="UP000827889"/>
    </source>
</evidence>
<sequence>MASSFYANFVPTLLHALLVIQALEFTHSKALTNVSCIGVEREALLTFKQDLTDPSGRLSSWTGERCCEWEGVECNNKTGHVSKLDLYGRGLGGKIHPTITKLRHLKYLDLSFNNVSGYLPNQFGNFKDLEFLYLSKSSISGPIPATVGQLSSLRYLDLSSNSLSGNIPESIGQLSNLEEMDFGYNRLDGVVSELHFVNLTSLTSLILGPNELVINVSASWVPPFQIKSIFLSSSKVGPEFPNWLRTQRNISQLVMSNASISGEVPHWLPDVLSNSRDIDLSGNMLRGNLSGIIGNTTPQLWRVSLSGNNLSGDISNSLCMSHELLFLDLSKNQLSGRFPQCWGKSLPFLAWISLGDNKLNGQIPSSLCNLEQLRILGLRKNGLNGVLPECLLKLELSILDLSDNLLSGRIPPFSSYIGVIDLGRNYFTGDIPSQ</sequence>
<evidence type="ECO:0000256" key="3">
    <source>
        <dbReference type="ARBA" id="ARBA00022475"/>
    </source>
</evidence>
<dbReference type="OrthoDB" id="1060944at2759"/>
<keyword evidence="5" id="KW-0812">Transmembrane</keyword>
<dbReference type="PRINTS" id="PR00019">
    <property type="entry name" value="LEURICHRPT"/>
</dbReference>
<name>A0A8B8N9B3_9MYRT</name>
<feature type="domain" description="Leucine-rich repeat-containing N-terminal plant-type" evidence="13">
    <location>
        <begin position="40"/>
        <end position="75"/>
    </location>
</feature>
<evidence type="ECO:0000259" key="14">
    <source>
        <dbReference type="Pfam" id="PF23598"/>
    </source>
</evidence>
<feature type="chain" id="PRO_5044666911" evidence="12">
    <location>
        <begin position="29"/>
        <end position="434"/>
    </location>
</feature>
<keyword evidence="6 12" id="KW-0732">Signal</keyword>
<dbReference type="AlphaFoldDB" id="A0A8B8N9B3"/>
<dbReference type="InterPro" id="IPR003591">
    <property type="entry name" value="Leu-rich_rpt_typical-subtyp"/>
</dbReference>
<dbReference type="PANTHER" id="PTHR48063">
    <property type="entry name" value="LRR RECEPTOR-LIKE KINASE"/>
    <property type="match status" value="1"/>
</dbReference>
<dbReference type="FunFam" id="3.80.10.10:FF:000275">
    <property type="entry name" value="Leucine-rich repeat receptor-like protein kinase"/>
    <property type="match status" value="1"/>
</dbReference>
<keyword evidence="15" id="KW-1185">Reference proteome</keyword>
<keyword evidence="7" id="KW-0677">Repeat</keyword>
<gene>
    <name evidence="16" type="primary">LOC115739945</name>
</gene>
<feature type="domain" description="Disease resistance R13L4/SHOC-2-like LRR" evidence="14">
    <location>
        <begin position="98"/>
        <end position="267"/>
    </location>
</feature>
<dbReference type="SUPFAM" id="SSF52058">
    <property type="entry name" value="L domain-like"/>
    <property type="match status" value="1"/>
</dbReference>
<evidence type="ECO:0000256" key="7">
    <source>
        <dbReference type="ARBA" id="ARBA00022737"/>
    </source>
</evidence>
<keyword evidence="4" id="KW-0433">Leucine-rich repeat</keyword>
<organism evidence="15 16">
    <name type="scientific">Rhodamnia argentea</name>
    <dbReference type="NCBI Taxonomy" id="178133"/>
    <lineage>
        <taxon>Eukaryota</taxon>
        <taxon>Viridiplantae</taxon>
        <taxon>Streptophyta</taxon>
        <taxon>Embryophyta</taxon>
        <taxon>Tracheophyta</taxon>
        <taxon>Spermatophyta</taxon>
        <taxon>Magnoliopsida</taxon>
        <taxon>eudicotyledons</taxon>
        <taxon>Gunneridae</taxon>
        <taxon>Pentapetalae</taxon>
        <taxon>rosids</taxon>
        <taxon>malvids</taxon>
        <taxon>Myrtales</taxon>
        <taxon>Myrtaceae</taxon>
        <taxon>Myrtoideae</taxon>
        <taxon>Myrteae</taxon>
        <taxon>Australasian group</taxon>
        <taxon>Rhodamnia</taxon>
    </lineage>
</organism>
<evidence type="ECO:0000256" key="10">
    <source>
        <dbReference type="ARBA" id="ARBA00023170"/>
    </source>
</evidence>
<evidence type="ECO:0000313" key="16">
    <source>
        <dbReference type="RefSeq" id="XP_030529126.1"/>
    </source>
</evidence>
<comment type="similarity">
    <text evidence="2">Belongs to the RLP family.</text>
</comment>
<dbReference type="GeneID" id="115739945"/>
<dbReference type="SMART" id="SM00369">
    <property type="entry name" value="LRR_TYP"/>
    <property type="match status" value="3"/>
</dbReference>
<dbReference type="Gene3D" id="3.80.10.10">
    <property type="entry name" value="Ribonuclease Inhibitor"/>
    <property type="match status" value="2"/>
</dbReference>
<keyword evidence="9" id="KW-0472">Membrane</keyword>
<evidence type="ECO:0000256" key="11">
    <source>
        <dbReference type="ARBA" id="ARBA00023180"/>
    </source>
</evidence>
<proteinExistence type="inferred from homology"/>
<accession>A0A8B8N9B3</accession>
<dbReference type="InterPro" id="IPR001611">
    <property type="entry name" value="Leu-rich_rpt"/>
</dbReference>
<dbReference type="Proteomes" id="UP000827889">
    <property type="component" value="Chromosome 5"/>
</dbReference>
<evidence type="ECO:0000256" key="9">
    <source>
        <dbReference type="ARBA" id="ARBA00023136"/>
    </source>
</evidence>
<dbReference type="InterPro" id="IPR013210">
    <property type="entry name" value="LRR_N_plant-typ"/>
</dbReference>
<keyword evidence="8" id="KW-1133">Transmembrane helix</keyword>
<protein>
    <submittedName>
        <fullName evidence="16">Receptor-like protein 43</fullName>
    </submittedName>
</protein>
<keyword evidence="3" id="KW-1003">Cell membrane</keyword>
<keyword evidence="11" id="KW-0325">Glycoprotein</keyword>
<dbReference type="GO" id="GO:0005886">
    <property type="term" value="C:plasma membrane"/>
    <property type="evidence" value="ECO:0007669"/>
    <property type="project" value="UniProtKB-SubCell"/>
</dbReference>
<dbReference type="InterPro" id="IPR032675">
    <property type="entry name" value="LRR_dom_sf"/>
</dbReference>
<comment type="subcellular location">
    <subcellularLocation>
        <location evidence="1">Cell membrane</location>
        <topology evidence="1">Single-pass type I membrane protein</topology>
    </subcellularLocation>
</comment>
<reference evidence="16" key="1">
    <citation type="submission" date="2025-08" db="UniProtKB">
        <authorList>
            <consortium name="RefSeq"/>
        </authorList>
    </citation>
    <scope>IDENTIFICATION</scope>
    <source>
        <tissue evidence="16">Leaf</tissue>
    </source>
</reference>
<dbReference type="Pfam" id="PF23598">
    <property type="entry name" value="LRR_14"/>
    <property type="match status" value="1"/>
</dbReference>
<evidence type="ECO:0000256" key="4">
    <source>
        <dbReference type="ARBA" id="ARBA00022614"/>
    </source>
</evidence>